<name>A0AAN7QCL0_9MYRT</name>
<feature type="region of interest" description="Disordered" evidence="6">
    <location>
        <begin position="31"/>
        <end position="57"/>
    </location>
</feature>
<dbReference type="PANTHER" id="PTHR10177">
    <property type="entry name" value="CYCLINS"/>
    <property type="match status" value="1"/>
</dbReference>
<dbReference type="SMART" id="SM00385">
    <property type="entry name" value="CYCLIN"/>
    <property type="match status" value="2"/>
</dbReference>
<evidence type="ECO:0000256" key="1">
    <source>
        <dbReference type="ARBA" id="ARBA00006955"/>
    </source>
</evidence>
<dbReference type="InterPro" id="IPR039361">
    <property type="entry name" value="Cyclin"/>
</dbReference>
<keyword evidence="3 5" id="KW-0195">Cyclin</keyword>
<dbReference type="Proteomes" id="UP001345219">
    <property type="component" value="Chromosome 5"/>
</dbReference>
<sequence>MASHPEAVTGRVTRARAAALQMMAAAAAASNDSNAATMDEKNQNSAHPKGAQRKRKAVLQDVTNIRCKSYYKDCFKATKPLNGKQNHKSPTKLPTLMKRVSKGKSNSQGACKVKIVTKESQEETCPRKIPQLKLDENVSSQLSKSEDALSLPQEEIKDIDAGKKNPLLCSIYAPDIYDNLRFAELLRWPYHGYIEMVQRDITKGMRGILINWLVEVSEEYSLTSDTLYITVHLIDWFLSQNFIERSRLQLLGITCMLLASKYEEIYAPRVDELCAMTDNTYTREEVLRMEGQLLKYFRFSISIPTTKTFLRRFIFAAQATHTSPSLELEHLANYLAELTLIEYDFLNFLPSIIAASAIFLAKWTLDSSHQPWNPTLEYYTRYKVSDLKTTVFALQDLQLNKDCPLSAIRTKYMQQKFKCVAGMPSTKVLETLFLK</sequence>
<dbReference type="AlphaFoldDB" id="A0AAN7QCL0"/>
<dbReference type="Pfam" id="PF00134">
    <property type="entry name" value="Cyclin_N"/>
    <property type="match status" value="1"/>
</dbReference>
<dbReference type="InterPro" id="IPR004367">
    <property type="entry name" value="Cyclin_C-dom"/>
</dbReference>
<dbReference type="InterPro" id="IPR013763">
    <property type="entry name" value="Cyclin-like_dom"/>
</dbReference>
<organism evidence="9 10">
    <name type="scientific">Trapa incisa</name>
    <dbReference type="NCBI Taxonomy" id="236973"/>
    <lineage>
        <taxon>Eukaryota</taxon>
        <taxon>Viridiplantae</taxon>
        <taxon>Streptophyta</taxon>
        <taxon>Embryophyta</taxon>
        <taxon>Tracheophyta</taxon>
        <taxon>Spermatophyta</taxon>
        <taxon>Magnoliopsida</taxon>
        <taxon>eudicotyledons</taxon>
        <taxon>Gunneridae</taxon>
        <taxon>Pentapetalae</taxon>
        <taxon>rosids</taxon>
        <taxon>malvids</taxon>
        <taxon>Myrtales</taxon>
        <taxon>Lythraceae</taxon>
        <taxon>Trapa</taxon>
    </lineage>
</organism>
<dbReference type="InterPro" id="IPR036915">
    <property type="entry name" value="Cyclin-like_sf"/>
</dbReference>
<evidence type="ECO:0000313" key="9">
    <source>
        <dbReference type="EMBL" id="KAK4761090.1"/>
    </source>
</evidence>
<dbReference type="InterPro" id="IPR046965">
    <property type="entry name" value="Cyclin_A/B-like"/>
</dbReference>
<evidence type="ECO:0008006" key="11">
    <source>
        <dbReference type="Google" id="ProtNLM"/>
    </source>
</evidence>
<proteinExistence type="inferred from homology"/>
<dbReference type="FunFam" id="1.10.472.10:FF:000013">
    <property type="entry name" value="Cyclin A1"/>
    <property type="match status" value="1"/>
</dbReference>
<evidence type="ECO:0000259" key="8">
    <source>
        <dbReference type="SMART" id="SM01332"/>
    </source>
</evidence>
<evidence type="ECO:0000256" key="4">
    <source>
        <dbReference type="ARBA" id="ARBA00023306"/>
    </source>
</evidence>
<dbReference type="PIRSF" id="PIRSF001771">
    <property type="entry name" value="Cyclin_A_B_D_E"/>
    <property type="match status" value="1"/>
</dbReference>
<dbReference type="SMART" id="SM01332">
    <property type="entry name" value="Cyclin_C"/>
    <property type="match status" value="1"/>
</dbReference>
<evidence type="ECO:0000313" key="10">
    <source>
        <dbReference type="Proteomes" id="UP001345219"/>
    </source>
</evidence>
<feature type="domain" description="Cyclin-like" evidence="7">
    <location>
        <begin position="308"/>
        <end position="396"/>
    </location>
</feature>
<dbReference type="SUPFAM" id="SSF47954">
    <property type="entry name" value="Cyclin-like"/>
    <property type="match status" value="2"/>
</dbReference>
<dbReference type="InterPro" id="IPR006671">
    <property type="entry name" value="Cyclin_N"/>
</dbReference>
<dbReference type="CDD" id="cd20506">
    <property type="entry name" value="CYCLIN_AtCycA-like_rpt2"/>
    <property type="match status" value="1"/>
</dbReference>
<feature type="domain" description="Cyclin-like" evidence="7">
    <location>
        <begin position="211"/>
        <end position="295"/>
    </location>
</feature>
<dbReference type="GO" id="GO:0016538">
    <property type="term" value="F:cyclin-dependent protein serine/threonine kinase regulator activity"/>
    <property type="evidence" value="ECO:0007669"/>
    <property type="project" value="InterPro"/>
</dbReference>
<dbReference type="GO" id="GO:0044772">
    <property type="term" value="P:mitotic cell cycle phase transition"/>
    <property type="evidence" value="ECO:0007669"/>
    <property type="project" value="InterPro"/>
</dbReference>
<feature type="domain" description="Cyclin C-terminal" evidence="8">
    <location>
        <begin position="304"/>
        <end position="426"/>
    </location>
</feature>
<evidence type="ECO:0000256" key="6">
    <source>
        <dbReference type="SAM" id="MobiDB-lite"/>
    </source>
</evidence>
<protein>
    <recommendedName>
        <fullName evidence="11">B-like cyclin</fullName>
    </recommendedName>
</protein>
<evidence type="ECO:0000256" key="5">
    <source>
        <dbReference type="RuleBase" id="RU000383"/>
    </source>
</evidence>
<evidence type="ECO:0000259" key="7">
    <source>
        <dbReference type="SMART" id="SM00385"/>
    </source>
</evidence>
<keyword evidence="4" id="KW-0131">Cell cycle</keyword>
<accession>A0AAN7QCL0</accession>
<dbReference type="GO" id="GO:0051301">
    <property type="term" value="P:cell division"/>
    <property type="evidence" value="ECO:0007669"/>
    <property type="project" value="UniProtKB-KW"/>
</dbReference>
<keyword evidence="2" id="KW-0132">Cell division</keyword>
<dbReference type="EMBL" id="JAXIOK010000010">
    <property type="protein sequence ID" value="KAK4761090.1"/>
    <property type="molecule type" value="Genomic_DNA"/>
</dbReference>
<reference evidence="9 10" key="1">
    <citation type="journal article" date="2023" name="Hortic Res">
        <title>Pangenome of water caltrop reveals structural variations and asymmetric subgenome divergence after allopolyploidization.</title>
        <authorList>
            <person name="Zhang X."/>
            <person name="Chen Y."/>
            <person name="Wang L."/>
            <person name="Yuan Y."/>
            <person name="Fang M."/>
            <person name="Shi L."/>
            <person name="Lu R."/>
            <person name="Comes H.P."/>
            <person name="Ma Y."/>
            <person name="Chen Y."/>
            <person name="Huang G."/>
            <person name="Zhou Y."/>
            <person name="Zheng Z."/>
            <person name="Qiu Y."/>
        </authorList>
    </citation>
    <scope>NUCLEOTIDE SEQUENCE [LARGE SCALE GENOMIC DNA]</scope>
    <source>
        <tissue evidence="9">Roots</tissue>
    </source>
</reference>
<keyword evidence="10" id="KW-1185">Reference proteome</keyword>
<comment type="similarity">
    <text evidence="1">Belongs to the cyclin family. Cyclin AB subfamily.</text>
</comment>
<evidence type="ECO:0000256" key="2">
    <source>
        <dbReference type="ARBA" id="ARBA00022618"/>
    </source>
</evidence>
<gene>
    <name evidence="9" type="ORF">SAY87_005983</name>
</gene>
<dbReference type="Gene3D" id="1.10.472.10">
    <property type="entry name" value="Cyclin-like"/>
    <property type="match status" value="2"/>
</dbReference>
<dbReference type="Pfam" id="PF02984">
    <property type="entry name" value="Cyclin_C"/>
    <property type="match status" value="1"/>
</dbReference>
<evidence type="ECO:0000256" key="3">
    <source>
        <dbReference type="ARBA" id="ARBA00023127"/>
    </source>
</evidence>
<comment type="caution">
    <text evidence="9">The sequence shown here is derived from an EMBL/GenBank/DDBJ whole genome shotgun (WGS) entry which is preliminary data.</text>
</comment>